<dbReference type="SUPFAM" id="SSF51261">
    <property type="entry name" value="Duplicated hybrid motif"/>
    <property type="match status" value="1"/>
</dbReference>
<organism evidence="4">
    <name type="scientific">uncultured Caudovirales phage</name>
    <dbReference type="NCBI Taxonomy" id="2100421"/>
    <lineage>
        <taxon>Viruses</taxon>
        <taxon>Duplodnaviria</taxon>
        <taxon>Heunggongvirae</taxon>
        <taxon>Uroviricota</taxon>
        <taxon>Caudoviricetes</taxon>
        <taxon>Peduoviridae</taxon>
        <taxon>Maltschvirus</taxon>
        <taxon>Maltschvirus maltsch</taxon>
    </lineage>
</organism>
<proteinExistence type="predicted"/>
<dbReference type="GO" id="GO:0042742">
    <property type="term" value="P:defense response to bacterium"/>
    <property type="evidence" value="ECO:0007669"/>
    <property type="project" value="UniProtKB-KW"/>
</dbReference>
<dbReference type="GO" id="GO:0004222">
    <property type="term" value="F:metalloendopeptidase activity"/>
    <property type="evidence" value="ECO:0007669"/>
    <property type="project" value="TreeGrafter"/>
</dbReference>
<dbReference type="GO" id="GO:0031640">
    <property type="term" value="P:killing of cells of another organism"/>
    <property type="evidence" value="ECO:0007669"/>
    <property type="project" value="UniProtKB-KW"/>
</dbReference>
<sequence>MALPIKDGKITTPYKKLGKMWSKGYHTGVDFAVPQGTDILAVADGKVANANWGKAYGTHIVQKIEGQDVWVIYAHLSKSLVKIGDEVKKGQHIGESGNTGNSSGPHLHFEARNNVRWSAGQDVDPKGILEA</sequence>
<dbReference type="InterPro" id="IPR050570">
    <property type="entry name" value="Cell_wall_metabolism_enzyme"/>
</dbReference>
<keyword evidence="2" id="KW-0081">Bacteriolytic enzyme</keyword>
<dbReference type="EMBL" id="LR796659">
    <property type="protein sequence ID" value="CAB4157821.1"/>
    <property type="molecule type" value="Genomic_DNA"/>
</dbReference>
<dbReference type="PANTHER" id="PTHR21666:SF270">
    <property type="entry name" value="MUREIN HYDROLASE ACTIVATOR ENVC"/>
    <property type="match status" value="1"/>
</dbReference>
<name>A0A6J5NK37_9CAUD</name>
<evidence type="ECO:0000259" key="3">
    <source>
        <dbReference type="Pfam" id="PF01551"/>
    </source>
</evidence>
<keyword evidence="1" id="KW-0929">Antimicrobial</keyword>
<dbReference type="PANTHER" id="PTHR21666">
    <property type="entry name" value="PEPTIDASE-RELATED"/>
    <property type="match status" value="1"/>
</dbReference>
<dbReference type="CDD" id="cd12797">
    <property type="entry name" value="M23_peptidase"/>
    <property type="match status" value="1"/>
</dbReference>
<gene>
    <name evidence="4" type="ORF">UFOVP688_50</name>
</gene>
<dbReference type="Pfam" id="PF01551">
    <property type="entry name" value="Peptidase_M23"/>
    <property type="match status" value="1"/>
</dbReference>
<protein>
    <submittedName>
        <fullName evidence="4">Peptidase M23</fullName>
    </submittedName>
</protein>
<evidence type="ECO:0000256" key="1">
    <source>
        <dbReference type="ARBA" id="ARBA00022529"/>
    </source>
</evidence>
<evidence type="ECO:0000256" key="2">
    <source>
        <dbReference type="ARBA" id="ARBA00022638"/>
    </source>
</evidence>
<dbReference type="InterPro" id="IPR011055">
    <property type="entry name" value="Dup_hybrid_motif"/>
</dbReference>
<reference evidence="4" key="1">
    <citation type="submission" date="2020-04" db="EMBL/GenBank/DDBJ databases">
        <authorList>
            <person name="Chiriac C."/>
            <person name="Salcher M."/>
            <person name="Ghai R."/>
            <person name="Kavagutti S V."/>
        </authorList>
    </citation>
    <scope>NUCLEOTIDE SEQUENCE</scope>
</reference>
<dbReference type="InterPro" id="IPR016047">
    <property type="entry name" value="M23ase_b-sheet_dom"/>
</dbReference>
<feature type="domain" description="M23ase beta-sheet core" evidence="3">
    <location>
        <begin position="25"/>
        <end position="119"/>
    </location>
</feature>
<accession>A0A6J5NK37</accession>
<evidence type="ECO:0000313" key="4">
    <source>
        <dbReference type="EMBL" id="CAB4157821.1"/>
    </source>
</evidence>
<dbReference type="Gene3D" id="2.70.70.10">
    <property type="entry name" value="Glucose Permease (Domain IIA)"/>
    <property type="match status" value="1"/>
</dbReference>